<name>A0AAJ0B059_9PEZI</name>
<protein>
    <submittedName>
        <fullName evidence="2">Uncharacterized protein</fullName>
    </submittedName>
</protein>
<feature type="compositionally biased region" description="Basic and acidic residues" evidence="1">
    <location>
        <begin position="386"/>
        <end position="400"/>
    </location>
</feature>
<feature type="compositionally biased region" description="Gly residues" evidence="1">
    <location>
        <begin position="373"/>
        <end position="385"/>
    </location>
</feature>
<dbReference type="GeneID" id="85456136"/>
<feature type="compositionally biased region" description="Low complexity" evidence="1">
    <location>
        <begin position="138"/>
        <end position="185"/>
    </location>
</feature>
<feature type="compositionally biased region" description="Low complexity" evidence="1">
    <location>
        <begin position="108"/>
        <end position="131"/>
    </location>
</feature>
<evidence type="ECO:0000313" key="2">
    <source>
        <dbReference type="EMBL" id="KAK1700685.1"/>
    </source>
</evidence>
<dbReference type="AlphaFoldDB" id="A0AAJ0B059"/>
<evidence type="ECO:0000313" key="3">
    <source>
        <dbReference type="Proteomes" id="UP001224890"/>
    </source>
</evidence>
<reference evidence="2" key="1">
    <citation type="submission" date="2021-06" db="EMBL/GenBank/DDBJ databases">
        <title>Comparative genomics, transcriptomics and evolutionary studies reveal genomic signatures of adaptation to plant cell wall in hemibiotrophic fungi.</title>
        <authorList>
            <consortium name="DOE Joint Genome Institute"/>
            <person name="Baroncelli R."/>
            <person name="Diaz J.F."/>
            <person name="Benocci T."/>
            <person name="Peng M."/>
            <person name="Battaglia E."/>
            <person name="Haridas S."/>
            <person name="Andreopoulos W."/>
            <person name="Labutti K."/>
            <person name="Pangilinan J."/>
            <person name="Floch G.L."/>
            <person name="Makela M.R."/>
            <person name="Henrissat B."/>
            <person name="Grigoriev I.V."/>
            <person name="Crouch J.A."/>
            <person name="De Vries R.P."/>
            <person name="Sukno S.A."/>
            <person name="Thon M.R."/>
        </authorList>
    </citation>
    <scope>NUCLEOTIDE SEQUENCE</scope>
    <source>
        <strain evidence="2">CBS 193.32</strain>
    </source>
</reference>
<accession>A0AAJ0B059</accession>
<dbReference type="RefSeq" id="XP_060436442.1">
    <property type="nucleotide sequence ID" value="XM_060571610.1"/>
</dbReference>
<sequence>MDDQFGGRTDDDLFFDDFEPVSNPQTVETVVAPHPPPPPPAAVATPPVEPPKPATAPAPLAPKSVEQQQQQQKPQKQAPANKKPPTAPRGGLANSRFADPKPAPAAPRAPRQPASPAAAVSTPSPIATATTPKPPTGPAAQYSSAPAAAPTAPAADTAAAAATVATQDDAASPKSNSPAPATAPHAPREKNAAAAAPGANTALNAEARLGSGANPRTKLSESQLAAKMEQMRILNAEKTRKFEQAEQDERSHAEAYARGMEEARQRKKVDEERRRRGEEERRRMDDERAKNRERKLKAMSIKEGGWDEGKEALAAEEERRGFRGANGGVRGTRSAGLAGSRFASREDEASQGDRYAGGEERRGGRARGRGRGQGRGGRGGRGGYGNDHERGDSNGAREAKAPVAQAPAAAPVISTEEFPALPGKATGGDISPPVLSPLGRWDDEMEAFDEKLKSAAAQSSS</sequence>
<evidence type="ECO:0000256" key="1">
    <source>
        <dbReference type="SAM" id="MobiDB-lite"/>
    </source>
</evidence>
<dbReference type="Proteomes" id="UP001224890">
    <property type="component" value="Unassembled WGS sequence"/>
</dbReference>
<organism evidence="2 3">
    <name type="scientific">Colletotrichum godetiae</name>
    <dbReference type="NCBI Taxonomy" id="1209918"/>
    <lineage>
        <taxon>Eukaryota</taxon>
        <taxon>Fungi</taxon>
        <taxon>Dikarya</taxon>
        <taxon>Ascomycota</taxon>
        <taxon>Pezizomycotina</taxon>
        <taxon>Sordariomycetes</taxon>
        <taxon>Hypocreomycetidae</taxon>
        <taxon>Glomerellales</taxon>
        <taxon>Glomerellaceae</taxon>
        <taxon>Colletotrichum</taxon>
        <taxon>Colletotrichum acutatum species complex</taxon>
    </lineage>
</organism>
<proteinExistence type="predicted"/>
<feature type="compositionally biased region" description="Basic and acidic residues" evidence="1">
    <location>
        <begin position="304"/>
        <end position="321"/>
    </location>
</feature>
<comment type="caution">
    <text evidence="2">The sequence shown here is derived from an EMBL/GenBank/DDBJ whole genome shotgun (WGS) entry which is preliminary data.</text>
</comment>
<feature type="compositionally biased region" description="Low complexity" evidence="1">
    <location>
        <begin position="61"/>
        <end position="84"/>
    </location>
</feature>
<keyword evidence="3" id="KW-1185">Reference proteome</keyword>
<feature type="region of interest" description="Disordered" evidence="1">
    <location>
        <begin position="1"/>
        <end position="438"/>
    </location>
</feature>
<feature type="compositionally biased region" description="Pro residues" evidence="1">
    <location>
        <begin position="33"/>
        <end position="60"/>
    </location>
</feature>
<dbReference type="EMBL" id="JAHMHR010000002">
    <property type="protein sequence ID" value="KAK1700685.1"/>
    <property type="molecule type" value="Genomic_DNA"/>
</dbReference>
<feature type="compositionally biased region" description="Low complexity" evidence="1">
    <location>
        <begin position="401"/>
        <end position="411"/>
    </location>
</feature>
<feature type="compositionally biased region" description="Basic and acidic residues" evidence="1">
    <location>
        <begin position="235"/>
        <end position="290"/>
    </location>
</feature>
<feature type="compositionally biased region" description="Low complexity" evidence="1">
    <location>
        <begin position="192"/>
        <end position="207"/>
    </location>
</feature>
<gene>
    <name evidence="2" type="ORF">BDP55DRAFT_626241</name>
</gene>